<accession>A0A5B7F328</accession>
<proteinExistence type="predicted"/>
<gene>
    <name evidence="2" type="ORF">E2C01_033020</name>
</gene>
<reference evidence="2 3" key="1">
    <citation type="submission" date="2019-05" db="EMBL/GenBank/DDBJ databases">
        <title>Another draft genome of Portunus trituberculatus and its Hox gene families provides insights of decapod evolution.</title>
        <authorList>
            <person name="Jeong J.-H."/>
            <person name="Song I."/>
            <person name="Kim S."/>
            <person name="Choi T."/>
            <person name="Kim D."/>
            <person name="Ryu S."/>
            <person name="Kim W."/>
        </authorList>
    </citation>
    <scope>NUCLEOTIDE SEQUENCE [LARGE SCALE GENOMIC DNA]</scope>
    <source>
        <tissue evidence="2">Muscle</tissue>
    </source>
</reference>
<sequence length="72" mass="7912">MSVGIGLFSPDWVLTNCRAPLCPLRTRPTTEDRLGTDGSVRRRQGWDEDVTSRAVHKGAEPGSSCKLTPGEW</sequence>
<feature type="region of interest" description="Disordered" evidence="1">
    <location>
        <begin position="25"/>
        <end position="72"/>
    </location>
</feature>
<name>A0A5B7F328_PORTR</name>
<evidence type="ECO:0000313" key="3">
    <source>
        <dbReference type="Proteomes" id="UP000324222"/>
    </source>
</evidence>
<evidence type="ECO:0000256" key="1">
    <source>
        <dbReference type="SAM" id="MobiDB-lite"/>
    </source>
</evidence>
<dbReference type="EMBL" id="VSRR010004377">
    <property type="protein sequence ID" value="MPC39483.1"/>
    <property type="molecule type" value="Genomic_DNA"/>
</dbReference>
<keyword evidence="3" id="KW-1185">Reference proteome</keyword>
<organism evidence="2 3">
    <name type="scientific">Portunus trituberculatus</name>
    <name type="common">Swimming crab</name>
    <name type="synonym">Neptunus trituberculatus</name>
    <dbReference type="NCBI Taxonomy" id="210409"/>
    <lineage>
        <taxon>Eukaryota</taxon>
        <taxon>Metazoa</taxon>
        <taxon>Ecdysozoa</taxon>
        <taxon>Arthropoda</taxon>
        <taxon>Crustacea</taxon>
        <taxon>Multicrustacea</taxon>
        <taxon>Malacostraca</taxon>
        <taxon>Eumalacostraca</taxon>
        <taxon>Eucarida</taxon>
        <taxon>Decapoda</taxon>
        <taxon>Pleocyemata</taxon>
        <taxon>Brachyura</taxon>
        <taxon>Eubrachyura</taxon>
        <taxon>Portunoidea</taxon>
        <taxon>Portunidae</taxon>
        <taxon>Portuninae</taxon>
        <taxon>Portunus</taxon>
    </lineage>
</organism>
<comment type="caution">
    <text evidence="2">The sequence shown here is derived from an EMBL/GenBank/DDBJ whole genome shotgun (WGS) entry which is preliminary data.</text>
</comment>
<dbReference type="AlphaFoldDB" id="A0A5B7F328"/>
<protein>
    <submittedName>
        <fullName evidence="2">Uncharacterized protein</fullName>
    </submittedName>
</protein>
<evidence type="ECO:0000313" key="2">
    <source>
        <dbReference type="EMBL" id="MPC39483.1"/>
    </source>
</evidence>
<dbReference type="Proteomes" id="UP000324222">
    <property type="component" value="Unassembled WGS sequence"/>
</dbReference>